<organism evidence="10 11">
    <name type="scientific">Salinithrix halophila</name>
    <dbReference type="NCBI Taxonomy" id="1485204"/>
    <lineage>
        <taxon>Bacteria</taxon>
        <taxon>Bacillati</taxon>
        <taxon>Bacillota</taxon>
        <taxon>Bacilli</taxon>
        <taxon>Bacillales</taxon>
        <taxon>Thermoactinomycetaceae</taxon>
        <taxon>Salinithrix</taxon>
    </lineage>
</organism>
<keyword evidence="7" id="KW-0131">Cell cycle</keyword>
<comment type="caution">
    <text evidence="10">The sequence shown here is derived from an EMBL/GenBank/DDBJ whole genome shotgun (WGS) entry which is preliminary data.</text>
</comment>
<dbReference type="InterPro" id="IPR034746">
    <property type="entry name" value="POTRA"/>
</dbReference>
<accession>A0ABV8JIB7</accession>
<feature type="domain" description="POTRA" evidence="9">
    <location>
        <begin position="43"/>
        <end position="113"/>
    </location>
</feature>
<evidence type="ECO:0000256" key="5">
    <source>
        <dbReference type="ARBA" id="ARBA00022989"/>
    </source>
</evidence>
<evidence type="ECO:0000313" key="11">
    <source>
        <dbReference type="Proteomes" id="UP001595843"/>
    </source>
</evidence>
<evidence type="ECO:0000256" key="1">
    <source>
        <dbReference type="ARBA" id="ARBA00004370"/>
    </source>
</evidence>
<evidence type="ECO:0000256" key="7">
    <source>
        <dbReference type="ARBA" id="ARBA00023306"/>
    </source>
</evidence>
<keyword evidence="4 8" id="KW-0812">Transmembrane</keyword>
<evidence type="ECO:0000313" key="10">
    <source>
        <dbReference type="EMBL" id="MFC4076527.1"/>
    </source>
</evidence>
<dbReference type="PROSITE" id="PS51779">
    <property type="entry name" value="POTRA"/>
    <property type="match status" value="1"/>
</dbReference>
<keyword evidence="11" id="KW-1185">Reference proteome</keyword>
<keyword evidence="3 10" id="KW-0132">Cell division</keyword>
<dbReference type="InterPro" id="IPR050487">
    <property type="entry name" value="FtsQ_DivIB"/>
</dbReference>
<dbReference type="InterPro" id="IPR013685">
    <property type="entry name" value="POTRA_FtsQ_type"/>
</dbReference>
<dbReference type="PANTHER" id="PTHR37820">
    <property type="entry name" value="CELL DIVISION PROTEIN DIVIB"/>
    <property type="match status" value="1"/>
</dbReference>
<name>A0ABV8JIB7_9BACL</name>
<dbReference type="Gene3D" id="3.10.20.310">
    <property type="entry name" value="membrane protein fhac"/>
    <property type="match status" value="1"/>
</dbReference>
<evidence type="ECO:0000256" key="4">
    <source>
        <dbReference type="ARBA" id="ARBA00022692"/>
    </source>
</evidence>
<feature type="transmembrane region" description="Helical" evidence="8">
    <location>
        <begin position="17"/>
        <end position="38"/>
    </location>
</feature>
<protein>
    <submittedName>
        <fullName evidence="10">Cell division protein FtsQ/DivIB</fullName>
    </submittedName>
</protein>
<comment type="subcellular location">
    <subcellularLocation>
        <location evidence="1">Membrane</location>
    </subcellularLocation>
</comment>
<keyword evidence="2" id="KW-1003">Cell membrane</keyword>
<sequence length="241" mass="27934">MNQGVPPYRPFRSRKPVSFAAILFLVFFFTGILLLVFLKSPFSEIQEIEVVGNRMVPEQEVLDRARLKEGTSYFRWDEQRAERELERMIEIDRVTVIRSFPGGIRIDVREVPRAAYWNEKGKTVPVLADGTILRNRTWTGQIDRPLLRGWKSKKLPPALTKGLSDLPENIRVEISEIRPGSDHTYPDLIKAYTRQGHIVRVRARDFGEKMKYYSVFRDRPPGTLNLLESTWFIPEKTDGGS</sequence>
<proteinExistence type="predicted"/>
<keyword evidence="5 8" id="KW-1133">Transmembrane helix</keyword>
<dbReference type="GO" id="GO:0051301">
    <property type="term" value="P:cell division"/>
    <property type="evidence" value="ECO:0007669"/>
    <property type="project" value="UniProtKB-KW"/>
</dbReference>
<dbReference type="EMBL" id="JBHSAP010000009">
    <property type="protein sequence ID" value="MFC4076527.1"/>
    <property type="molecule type" value="Genomic_DNA"/>
</dbReference>
<dbReference type="RefSeq" id="WP_380703550.1">
    <property type="nucleotide sequence ID" value="NZ_JBHSAP010000009.1"/>
</dbReference>
<dbReference type="Pfam" id="PF08478">
    <property type="entry name" value="POTRA_1"/>
    <property type="match status" value="1"/>
</dbReference>
<evidence type="ECO:0000256" key="8">
    <source>
        <dbReference type="SAM" id="Phobius"/>
    </source>
</evidence>
<keyword evidence="6 8" id="KW-0472">Membrane</keyword>
<gene>
    <name evidence="10" type="ORF">ACFOUO_06845</name>
</gene>
<evidence type="ECO:0000256" key="3">
    <source>
        <dbReference type="ARBA" id="ARBA00022618"/>
    </source>
</evidence>
<reference evidence="11" key="1">
    <citation type="journal article" date="2019" name="Int. J. Syst. Evol. Microbiol.">
        <title>The Global Catalogue of Microorganisms (GCM) 10K type strain sequencing project: providing services to taxonomists for standard genome sequencing and annotation.</title>
        <authorList>
            <consortium name="The Broad Institute Genomics Platform"/>
            <consortium name="The Broad Institute Genome Sequencing Center for Infectious Disease"/>
            <person name="Wu L."/>
            <person name="Ma J."/>
        </authorList>
    </citation>
    <scope>NUCLEOTIDE SEQUENCE [LARGE SCALE GENOMIC DNA]</scope>
    <source>
        <strain evidence="11">IBRC-M 10813</strain>
    </source>
</reference>
<dbReference type="Gene3D" id="3.40.50.10960">
    <property type="match status" value="1"/>
</dbReference>
<dbReference type="Proteomes" id="UP001595843">
    <property type="component" value="Unassembled WGS sequence"/>
</dbReference>
<evidence type="ECO:0000256" key="2">
    <source>
        <dbReference type="ARBA" id="ARBA00022475"/>
    </source>
</evidence>
<evidence type="ECO:0000259" key="9">
    <source>
        <dbReference type="PROSITE" id="PS51779"/>
    </source>
</evidence>
<dbReference type="PANTHER" id="PTHR37820:SF1">
    <property type="entry name" value="CELL DIVISION PROTEIN FTSQ"/>
    <property type="match status" value="1"/>
</dbReference>
<dbReference type="Pfam" id="PF03799">
    <property type="entry name" value="FtsQ_DivIB_C"/>
    <property type="match status" value="1"/>
</dbReference>
<dbReference type="InterPro" id="IPR005548">
    <property type="entry name" value="Cell_div_FtsQ/DivIB_C"/>
</dbReference>
<evidence type="ECO:0000256" key="6">
    <source>
        <dbReference type="ARBA" id="ARBA00023136"/>
    </source>
</evidence>